<dbReference type="AlphaFoldDB" id="A0A9D4WG23"/>
<gene>
    <name evidence="1" type="ORF">KIW84_065613</name>
</gene>
<organism evidence="1 2">
    <name type="scientific">Pisum sativum</name>
    <name type="common">Garden pea</name>
    <name type="synonym">Lathyrus oleraceus</name>
    <dbReference type="NCBI Taxonomy" id="3888"/>
    <lineage>
        <taxon>Eukaryota</taxon>
        <taxon>Viridiplantae</taxon>
        <taxon>Streptophyta</taxon>
        <taxon>Embryophyta</taxon>
        <taxon>Tracheophyta</taxon>
        <taxon>Spermatophyta</taxon>
        <taxon>Magnoliopsida</taxon>
        <taxon>eudicotyledons</taxon>
        <taxon>Gunneridae</taxon>
        <taxon>Pentapetalae</taxon>
        <taxon>rosids</taxon>
        <taxon>fabids</taxon>
        <taxon>Fabales</taxon>
        <taxon>Fabaceae</taxon>
        <taxon>Papilionoideae</taxon>
        <taxon>50 kb inversion clade</taxon>
        <taxon>NPAAA clade</taxon>
        <taxon>Hologalegina</taxon>
        <taxon>IRL clade</taxon>
        <taxon>Fabeae</taxon>
        <taxon>Lathyrus</taxon>
    </lineage>
</organism>
<evidence type="ECO:0000313" key="2">
    <source>
        <dbReference type="Proteomes" id="UP001058974"/>
    </source>
</evidence>
<proteinExistence type="predicted"/>
<dbReference type="EMBL" id="JAMSHJ010000006">
    <property type="protein sequence ID" value="KAI5400818.1"/>
    <property type="molecule type" value="Genomic_DNA"/>
</dbReference>
<accession>A0A9D4WG23</accession>
<name>A0A9D4WG23_PEA</name>
<reference evidence="1 2" key="1">
    <citation type="journal article" date="2022" name="Nat. Genet.">
        <title>Improved pea reference genome and pan-genome highlight genomic features and evolutionary characteristics.</title>
        <authorList>
            <person name="Yang T."/>
            <person name="Liu R."/>
            <person name="Luo Y."/>
            <person name="Hu S."/>
            <person name="Wang D."/>
            <person name="Wang C."/>
            <person name="Pandey M.K."/>
            <person name="Ge S."/>
            <person name="Xu Q."/>
            <person name="Li N."/>
            <person name="Li G."/>
            <person name="Huang Y."/>
            <person name="Saxena R.K."/>
            <person name="Ji Y."/>
            <person name="Li M."/>
            <person name="Yan X."/>
            <person name="He Y."/>
            <person name="Liu Y."/>
            <person name="Wang X."/>
            <person name="Xiang C."/>
            <person name="Varshney R.K."/>
            <person name="Ding H."/>
            <person name="Gao S."/>
            <person name="Zong X."/>
        </authorList>
    </citation>
    <scope>NUCLEOTIDE SEQUENCE [LARGE SCALE GENOMIC DNA]</scope>
    <source>
        <strain evidence="1 2">cv. Zhongwan 6</strain>
    </source>
</reference>
<evidence type="ECO:0000313" key="1">
    <source>
        <dbReference type="EMBL" id="KAI5400818.1"/>
    </source>
</evidence>
<sequence length="113" mass="13380">MVGVNLGWWLDEHMYRSMDNRKKASFWKDPWLKGSSLIVRFYRVFELSNDRNTNVAKMRRLGYEVEGLGWRIMFITVGSGSLIYSEVGYSMQVVYYILIYGEEHDIVLIKELI</sequence>
<dbReference type="Proteomes" id="UP001058974">
    <property type="component" value="Chromosome 6"/>
</dbReference>
<dbReference type="Gramene" id="Psat06G0561300-T1">
    <property type="protein sequence ID" value="KAI5400818.1"/>
    <property type="gene ID" value="KIW84_065613"/>
</dbReference>
<protein>
    <submittedName>
        <fullName evidence="1">Uncharacterized protein</fullName>
    </submittedName>
</protein>
<comment type="caution">
    <text evidence="1">The sequence shown here is derived from an EMBL/GenBank/DDBJ whole genome shotgun (WGS) entry which is preliminary data.</text>
</comment>
<keyword evidence="2" id="KW-1185">Reference proteome</keyword>